<comment type="function">
    <text evidence="7">Located at the top of the head of the 30S subunit, it contacts several helices of the 16S rRNA. In the 70S ribosome it contacts the 23S rRNA (bridge B1a) and protein L5 of the 50S subunit (bridge B1b), connecting the 2 subunits; these bridges are implicated in subunit movement. Contacts the tRNAs in the A and P-sites.</text>
</comment>
<dbReference type="GO" id="GO:0003735">
    <property type="term" value="F:structural constituent of ribosome"/>
    <property type="evidence" value="ECO:0007669"/>
    <property type="project" value="InterPro"/>
</dbReference>
<dbReference type="GO" id="GO:0006412">
    <property type="term" value="P:translation"/>
    <property type="evidence" value="ECO:0007669"/>
    <property type="project" value="UniProtKB-UniRule"/>
</dbReference>
<dbReference type="InterPro" id="IPR019980">
    <property type="entry name" value="Ribosomal_uS13_bac-type"/>
</dbReference>
<evidence type="ECO:0000256" key="4">
    <source>
        <dbReference type="ARBA" id="ARBA00022980"/>
    </source>
</evidence>
<comment type="similarity">
    <text evidence="1 7 8">Belongs to the universal ribosomal protein uS13 family.</text>
</comment>
<dbReference type="PROSITE" id="PS50159">
    <property type="entry name" value="RIBOSOMAL_S13_2"/>
    <property type="match status" value="1"/>
</dbReference>
<gene>
    <name evidence="7" type="primary">rpsM</name>
    <name evidence="10" type="ORF">COT67_02175</name>
</gene>
<dbReference type="Gene3D" id="1.10.8.50">
    <property type="match status" value="1"/>
</dbReference>
<dbReference type="InterPro" id="IPR010979">
    <property type="entry name" value="Ribosomal_uS13-like_H2TH"/>
</dbReference>
<keyword evidence="4 7" id="KW-0689">Ribosomal protein</keyword>
<feature type="compositionally biased region" description="Polar residues" evidence="9">
    <location>
        <begin position="96"/>
        <end position="108"/>
    </location>
</feature>
<name>A0A2H0WL02_9BACT</name>
<comment type="caution">
    <text evidence="10">The sequence shown here is derived from an EMBL/GenBank/DDBJ whole genome shotgun (WGS) entry which is preliminary data.</text>
</comment>
<evidence type="ECO:0000256" key="9">
    <source>
        <dbReference type="SAM" id="MobiDB-lite"/>
    </source>
</evidence>
<proteinExistence type="inferred from homology"/>
<evidence type="ECO:0000256" key="2">
    <source>
        <dbReference type="ARBA" id="ARBA00022730"/>
    </source>
</evidence>
<evidence type="ECO:0000256" key="5">
    <source>
        <dbReference type="ARBA" id="ARBA00023274"/>
    </source>
</evidence>
<evidence type="ECO:0000256" key="6">
    <source>
        <dbReference type="ARBA" id="ARBA00035166"/>
    </source>
</evidence>
<dbReference type="SUPFAM" id="SSF46946">
    <property type="entry name" value="S13-like H2TH domain"/>
    <property type="match status" value="1"/>
</dbReference>
<dbReference type="Gene3D" id="4.10.910.10">
    <property type="entry name" value="30s ribosomal protein s13, domain 2"/>
    <property type="match status" value="1"/>
</dbReference>
<keyword evidence="7" id="KW-0820">tRNA-binding</keyword>
<dbReference type="InterPro" id="IPR001892">
    <property type="entry name" value="Ribosomal_uS13"/>
</dbReference>
<dbReference type="NCBIfam" id="TIGR03631">
    <property type="entry name" value="uS13_bact"/>
    <property type="match status" value="1"/>
</dbReference>
<keyword evidence="5 7" id="KW-0687">Ribonucleoprotein</keyword>
<protein>
    <recommendedName>
        <fullName evidence="6 7">Small ribosomal subunit protein uS13</fullName>
    </recommendedName>
</protein>
<feature type="compositionally biased region" description="Basic residues" evidence="9">
    <location>
        <begin position="109"/>
        <end position="127"/>
    </location>
</feature>
<comment type="subunit">
    <text evidence="7">Part of the 30S ribosomal subunit. Forms a loose heterodimer with protein S19. Forms two bridges to the 50S subunit in the 70S ribosome.</text>
</comment>
<dbReference type="PANTHER" id="PTHR10871">
    <property type="entry name" value="30S RIBOSOMAL PROTEIN S13/40S RIBOSOMAL PROTEIN S18"/>
    <property type="match status" value="1"/>
</dbReference>
<evidence type="ECO:0000256" key="8">
    <source>
        <dbReference type="RuleBase" id="RU003830"/>
    </source>
</evidence>
<dbReference type="GO" id="GO:0015935">
    <property type="term" value="C:small ribosomal subunit"/>
    <property type="evidence" value="ECO:0007669"/>
    <property type="project" value="TreeGrafter"/>
</dbReference>
<dbReference type="AlphaFoldDB" id="A0A2H0WL02"/>
<dbReference type="Pfam" id="PF00416">
    <property type="entry name" value="Ribosomal_S13"/>
    <property type="match status" value="1"/>
</dbReference>
<reference evidence="11" key="1">
    <citation type="submission" date="2017-09" db="EMBL/GenBank/DDBJ databases">
        <title>Depth-based differentiation of microbial function through sediment-hosted aquifers and enrichment of novel symbionts in the deep terrestrial subsurface.</title>
        <authorList>
            <person name="Probst A.J."/>
            <person name="Ladd B."/>
            <person name="Jarett J.K."/>
            <person name="Geller-Mcgrath D.E."/>
            <person name="Sieber C.M.K."/>
            <person name="Emerson J.B."/>
            <person name="Anantharaman K."/>
            <person name="Thomas B.C."/>
            <person name="Malmstrom R."/>
            <person name="Stieglmeier M."/>
            <person name="Klingl A."/>
            <person name="Woyke T."/>
            <person name="Ryan C.M."/>
            <person name="Banfield J.F."/>
        </authorList>
    </citation>
    <scope>NUCLEOTIDE SEQUENCE [LARGE SCALE GENOMIC DNA]</scope>
</reference>
<evidence type="ECO:0000256" key="3">
    <source>
        <dbReference type="ARBA" id="ARBA00022884"/>
    </source>
</evidence>
<dbReference type="Proteomes" id="UP000230353">
    <property type="component" value="Unassembled WGS sequence"/>
</dbReference>
<dbReference type="GO" id="GO:0000049">
    <property type="term" value="F:tRNA binding"/>
    <property type="evidence" value="ECO:0007669"/>
    <property type="project" value="UniProtKB-UniRule"/>
</dbReference>
<evidence type="ECO:0000256" key="7">
    <source>
        <dbReference type="HAMAP-Rule" id="MF_01315"/>
    </source>
</evidence>
<dbReference type="HAMAP" id="MF_01315">
    <property type="entry name" value="Ribosomal_uS13"/>
    <property type="match status" value="1"/>
</dbReference>
<feature type="region of interest" description="Disordered" evidence="9">
    <location>
        <begin position="83"/>
        <end position="127"/>
    </location>
</feature>
<dbReference type="PANTHER" id="PTHR10871:SF1">
    <property type="entry name" value="SMALL RIBOSOMAL SUBUNIT PROTEIN US13M"/>
    <property type="match status" value="1"/>
</dbReference>
<dbReference type="GO" id="GO:0019843">
    <property type="term" value="F:rRNA binding"/>
    <property type="evidence" value="ECO:0007669"/>
    <property type="project" value="UniProtKB-UniRule"/>
</dbReference>
<evidence type="ECO:0000256" key="1">
    <source>
        <dbReference type="ARBA" id="ARBA00008080"/>
    </source>
</evidence>
<dbReference type="InterPro" id="IPR027437">
    <property type="entry name" value="Rbsml_uS13_C"/>
</dbReference>
<keyword evidence="2 7" id="KW-0699">rRNA-binding</keyword>
<evidence type="ECO:0000313" key="11">
    <source>
        <dbReference type="Proteomes" id="UP000230353"/>
    </source>
</evidence>
<dbReference type="FunFam" id="1.10.8.50:FF:000001">
    <property type="entry name" value="30S ribosomal protein S13"/>
    <property type="match status" value="1"/>
</dbReference>
<dbReference type="EMBL" id="PEZL01000032">
    <property type="protein sequence ID" value="PIS13354.1"/>
    <property type="molecule type" value="Genomic_DNA"/>
</dbReference>
<dbReference type="GO" id="GO:0005829">
    <property type="term" value="C:cytosol"/>
    <property type="evidence" value="ECO:0007669"/>
    <property type="project" value="TreeGrafter"/>
</dbReference>
<dbReference type="PIRSF" id="PIRSF002134">
    <property type="entry name" value="Ribosomal_S13"/>
    <property type="match status" value="1"/>
</dbReference>
<evidence type="ECO:0000313" key="10">
    <source>
        <dbReference type="EMBL" id="PIS13354.1"/>
    </source>
</evidence>
<sequence length="127" mass="14888">MRITGITLPENKRLEVALTYLYGIGRSRAIQILKEISISPDKKTKDLSQDESNKLRILLEKYKIENDLRREITGNIKRLKEIKSYRGTRHMRNLPSRGQRTKTNSRTTRPYKGRKTMTSGKRKAEKK</sequence>
<organism evidence="10 11">
    <name type="scientific">Candidatus Tagabacteria bacterium CG09_land_8_20_14_0_10_41_14</name>
    <dbReference type="NCBI Taxonomy" id="1975021"/>
    <lineage>
        <taxon>Bacteria</taxon>
        <taxon>Candidatus Tagaibacteriota</taxon>
    </lineage>
</organism>
<keyword evidence="3 7" id="KW-0694">RNA-binding</keyword>
<accession>A0A2H0WL02</accession>